<reference evidence="11 12" key="1">
    <citation type="submission" date="2010-06" db="EMBL/GenBank/DDBJ databases">
        <title>Complete sequence chromosome of Methanohalobium evestigatum Z-7303.</title>
        <authorList>
            <consortium name="US DOE Joint Genome Institute"/>
            <person name="Lucas S."/>
            <person name="Copeland A."/>
            <person name="Lapidus A."/>
            <person name="Cheng J.-F."/>
            <person name="Bruce D."/>
            <person name="Goodwin L."/>
            <person name="Pitluck S."/>
            <person name="Saunders E."/>
            <person name="Detter J.C."/>
            <person name="Han C."/>
            <person name="Tapia R."/>
            <person name="Land M."/>
            <person name="Hauser L."/>
            <person name="Kyrpides N."/>
            <person name="Mikhailova N."/>
            <person name="Sieprawska-Lupa M."/>
            <person name="Whitman W.B."/>
            <person name="Anderson I."/>
            <person name="Woyke T."/>
        </authorList>
    </citation>
    <scope>NUCLEOTIDE SEQUENCE [LARGE SCALE GENOMIC DNA]</scope>
    <source>
        <strain evidence="12">ATCC BAA-1072 / DSM 3721 / NBRC 107634 / OCM 161 / Z-7303</strain>
    </source>
</reference>
<name>D7E6T1_METEZ</name>
<dbReference type="GO" id="GO:0005524">
    <property type="term" value="F:ATP binding"/>
    <property type="evidence" value="ECO:0007669"/>
    <property type="project" value="UniProtKB-KW"/>
</dbReference>
<organism evidence="11 12">
    <name type="scientific">Methanohalobium evestigatum (strain ATCC BAA-1072 / DSM 3721 / NBRC 107634 / OCM 161 / Z-7303)</name>
    <dbReference type="NCBI Taxonomy" id="644295"/>
    <lineage>
        <taxon>Archaea</taxon>
        <taxon>Methanobacteriati</taxon>
        <taxon>Methanobacteriota</taxon>
        <taxon>Stenosarchaea group</taxon>
        <taxon>Methanomicrobia</taxon>
        <taxon>Methanosarcinales</taxon>
        <taxon>Methanosarcinaceae</taxon>
        <taxon>Methanohalobium</taxon>
    </lineage>
</organism>
<dbReference type="PANTHER" id="PTHR11630">
    <property type="entry name" value="DNA REPLICATION LICENSING FACTOR MCM FAMILY MEMBER"/>
    <property type="match status" value="1"/>
</dbReference>
<dbReference type="FunFam" id="2.20.28.10:FF:000003">
    <property type="entry name" value="DNA helicase"/>
    <property type="match status" value="1"/>
</dbReference>
<evidence type="ECO:0000256" key="1">
    <source>
        <dbReference type="ARBA" id="ARBA00008010"/>
    </source>
</evidence>
<keyword evidence="12" id="KW-1185">Reference proteome</keyword>
<evidence type="ECO:0000256" key="3">
    <source>
        <dbReference type="ARBA" id="ARBA00022705"/>
    </source>
</evidence>
<dbReference type="EC" id="3.6.4.12" evidence="2"/>
<evidence type="ECO:0000256" key="8">
    <source>
        <dbReference type="ARBA" id="ARBA00023125"/>
    </source>
</evidence>
<dbReference type="SMART" id="SM00350">
    <property type="entry name" value="MCM"/>
    <property type="match status" value="1"/>
</dbReference>
<dbReference type="Gene3D" id="2.20.28.10">
    <property type="match status" value="1"/>
</dbReference>
<proteinExistence type="inferred from homology"/>
<dbReference type="Gene3D" id="3.40.50.300">
    <property type="entry name" value="P-loop containing nucleotide triphosphate hydrolases"/>
    <property type="match status" value="1"/>
</dbReference>
<dbReference type="InterPro" id="IPR031327">
    <property type="entry name" value="MCM"/>
</dbReference>
<dbReference type="FunFam" id="3.40.50.300:FF:002469">
    <property type="entry name" value="Cell division control protein 21"/>
    <property type="match status" value="1"/>
</dbReference>
<dbReference type="AlphaFoldDB" id="D7E6T1"/>
<dbReference type="STRING" id="644295.Metev_0649"/>
<evidence type="ECO:0000313" key="12">
    <source>
        <dbReference type="Proteomes" id="UP000000391"/>
    </source>
</evidence>
<dbReference type="Pfam" id="PF00493">
    <property type="entry name" value="MCM"/>
    <property type="match status" value="1"/>
</dbReference>
<dbReference type="GeneID" id="69064663"/>
<keyword evidence="8 9" id="KW-0238">DNA-binding</keyword>
<dbReference type="EMBL" id="CP002069">
    <property type="protein sequence ID" value="ADI73555.1"/>
    <property type="molecule type" value="Genomic_DNA"/>
</dbReference>
<sequence>MSISETELLTSERPNPSELSQEQLIEVLIRYYWDELTEHLKDYPATKSIPIDYYSLDHPRYPFADLLEENPDIFLSLFHDAVYNMTLPVDVGQDVVPRIYNFPEQTNISSFRSDHLMKFVSIPGVVKKVSKVKPMIVNAAFYCMRCEHITYIPQTGSKFTEPHECENEVCGRKGPFKTLVDKSSYRDVQIIEIQENPEDIEKSQPETLICYAYDDMVQTCKPGDKILVNGVLQSRQEESSKGKKPFFKFLLDVNNIIKQDKDFDEIELTPEDEEQVLELSRDPNIKDRIAGSMATSIYGYQNLKKAIAVQLFSGVSKTHEDGAYTRGDIHVLAVSDPGMSKSKLLNYAATLSPKSIITSGKGNSAAGLTASVIKNDPDMDDQFALEAGALPLADKGLCCIDELDKMSEEDRSALHDAMAQQKLPINKANIHLTLSTRTSVLGAANPKYGRFDEYESLSRQVQMAPSLISRFDLIFLMLDKPDDVKDRELSDHIIATHIKSSARQNLTESEYLQIKQQLEEKSDDSVLSFDLLQKYISYARHNVVPVLPVELKDRITEFWMNLRHNKGDDSIPVTPRKLESIIRVSEAFARMRLDNRVNEQDVQDAIDLIQESLKQSAVDPQTGKLDTDILETGTSNSQRSKIKDLYWVIYDLEDANAQMGRQKGVSIHDIYEEAQKEGISNDQVDEAIGRMRKQGDLMEVDTGTYIIC</sequence>
<dbReference type="SUPFAM" id="SSF50249">
    <property type="entry name" value="Nucleic acid-binding proteins"/>
    <property type="match status" value="1"/>
</dbReference>
<dbReference type="Gene3D" id="3.30.1640.10">
    <property type="entry name" value="mini-chromosome maintenance (MCM) complex, chain A, domain 1"/>
    <property type="match status" value="1"/>
</dbReference>
<dbReference type="GO" id="GO:0003697">
    <property type="term" value="F:single-stranded DNA binding"/>
    <property type="evidence" value="ECO:0007669"/>
    <property type="project" value="TreeGrafter"/>
</dbReference>
<dbReference type="GO" id="GO:0042555">
    <property type="term" value="C:MCM complex"/>
    <property type="evidence" value="ECO:0007669"/>
    <property type="project" value="InterPro"/>
</dbReference>
<dbReference type="SUPFAM" id="SSF52540">
    <property type="entry name" value="P-loop containing nucleoside triphosphate hydrolases"/>
    <property type="match status" value="1"/>
</dbReference>
<dbReference type="PANTHER" id="PTHR11630:SF66">
    <property type="entry name" value="DNA REPLICATION LICENSING FACTOR MCM4"/>
    <property type="match status" value="1"/>
</dbReference>
<dbReference type="GO" id="GO:0006270">
    <property type="term" value="P:DNA replication initiation"/>
    <property type="evidence" value="ECO:0007669"/>
    <property type="project" value="InterPro"/>
</dbReference>
<keyword evidence="4 9" id="KW-0547">Nucleotide-binding</keyword>
<dbReference type="GO" id="GO:0016787">
    <property type="term" value="F:hydrolase activity"/>
    <property type="evidence" value="ECO:0007669"/>
    <property type="project" value="UniProtKB-KW"/>
</dbReference>
<accession>D7E6T1</accession>
<evidence type="ECO:0000259" key="10">
    <source>
        <dbReference type="PROSITE" id="PS50051"/>
    </source>
</evidence>
<feature type="domain" description="MCM C-terminal AAA(+) ATPase" evidence="10">
    <location>
        <begin position="285"/>
        <end position="493"/>
    </location>
</feature>
<dbReference type="HOGENOM" id="CLU_000995_6_0_2"/>
<dbReference type="GO" id="GO:0017116">
    <property type="term" value="F:single-stranded DNA helicase activity"/>
    <property type="evidence" value="ECO:0007669"/>
    <property type="project" value="TreeGrafter"/>
</dbReference>
<comment type="similarity">
    <text evidence="1 9">Belongs to the MCM family.</text>
</comment>
<dbReference type="KEGG" id="mev:Metev_0649"/>
<evidence type="ECO:0000313" key="11">
    <source>
        <dbReference type="EMBL" id="ADI73555.1"/>
    </source>
</evidence>
<dbReference type="InterPro" id="IPR012340">
    <property type="entry name" value="NA-bd_OB-fold"/>
</dbReference>
<dbReference type="InterPro" id="IPR027417">
    <property type="entry name" value="P-loop_NTPase"/>
</dbReference>
<dbReference type="InterPro" id="IPR041562">
    <property type="entry name" value="MCM_lid"/>
</dbReference>
<dbReference type="InterPro" id="IPR036388">
    <property type="entry name" value="WH-like_DNA-bd_sf"/>
</dbReference>
<evidence type="ECO:0000256" key="9">
    <source>
        <dbReference type="RuleBase" id="RU004070"/>
    </source>
</evidence>
<evidence type="ECO:0000256" key="5">
    <source>
        <dbReference type="ARBA" id="ARBA00022801"/>
    </source>
</evidence>
<dbReference type="InterPro" id="IPR008047">
    <property type="entry name" value="MCM_4"/>
</dbReference>
<dbReference type="Proteomes" id="UP000000391">
    <property type="component" value="Chromosome"/>
</dbReference>
<keyword evidence="6" id="KW-0347">Helicase</keyword>
<dbReference type="InterPro" id="IPR033762">
    <property type="entry name" value="MCM_OB"/>
</dbReference>
<dbReference type="PRINTS" id="PR01657">
    <property type="entry name" value="MCMFAMILY"/>
</dbReference>
<evidence type="ECO:0000256" key="2">
    <source>
        <dbReference type="ARBA" id="ARBA00012551"/>
    </source>
</evidence>
<keyword evidence="5" id="KW-0378">Hydrolase</keyword>
<keyword evidence="3" id="KW-0235">DNA replication</keyword>
<dbReference type="OrthoDB" id="6747at2157"/>
<gene>
    <name evidence="11" type="ordered locus">Metev_0649</name>
</gene>
<evidence type="ECO:0000256" key="7">
    <source>
        <dbReference type="ARBA" id="ARBA00022840"/>
    </source>
</evidence>
<dbReference type="Gene3D" id="2.40.50.140">
    <property type="entry name" value="Nucleic acid-binding proteins"/>
    <property type="match status" value="1"/>
</dbReference>
<dbReference type="Gene3D" id="1.10.10.10">
    <property type="entry name" value="Winged helix-like DNA-binding domain superfamily/Winged helix DNA-binding domain"/>
    <property type="match status" value="1"/>
</dbReference>
<evidence type="ECO:0000256" key="6">
    <source>
        <dbReference type="ARBA" id="ARBA00022806"/>
    </source>
</evidence>
<dbReference type="InterPro" id="IPR001208">
    <property type="entry name" value="MCM_dom"/>
</dbReference>
<protein>
    <recommendedName>
        <fullName evidence="2">DNA helicase</fullName>
        <ecNumber evidence="2">3.6.4.12</ecNumber>
    </recommendedName>
</protein>
<dbReference type="PROSITE" id="PS50051">
    <property type="entry name" value="MCM_2"/>
    <property type="match status" value="1"/>
</dbReference>
<keyword evidence="7 9" id="KW-0067">ATP-binding</keyword>
<dbReference type="Pfam" id="PF17207">
    <property type="entry name" value="MCM_OB"/>
    <property type="match status" value="1"/>
</dbReference>
<evidence type="ECO:0000256" key="4">
    <source>
        <dbReference type="ARBA" id="ARBA00022741"/>
    </source>
</evidence>
<dbReference type="RefSeq" id="WP_013194123.1">
    <property type="nucleotide sequence ID" value="NC_014253.1"/>
</dbReference>
<dbReference type="Pfam" id="PF17855">
    <property type="entry name" value="MCM_lid"/>
    <property type="match status" value="1"/>
</dbReference>
<dbReference type="PRINTS" id="PR01660">
    <property type="entry name" value="MCMPROTEIN4"/>
</dbReference>